<dbReference type="PROSITE" id="PS50943">
    <property type="entry name" value="HTH_CROC1"/>
    <property type="match status" value="1"/>
</dbReference>
<dbReference type="OrthoDB" id="4966777at2"/>
<organism evidence="2 3">
    <name type="scientific">Actinorugispora endophytica</name>
    <dbReference type="NCBI Taxonomy" id="1605990"/>
    <lineage>
        <taxon>Bacteria</taxon>
        <taxon>Bacillati</taxon>
        <taxon>Actinomycetota</taxon>
        <taxon>Actinomycetes</taxon>
        <taxon>Streptosporangiales</taxon>
        <taxon>Nocardiopsidaceae</taxon>
        <taxon>Actinorugispora</taxon>
    </lineage>
</organism>
<reference evidence="2 3" key="1">
    <citation type="submission" date="2019-03" db="EMBL/GenBank/DDBJ databases">
        <title>Genomic Encyclopedia of Type Strains, Phase IV (KMG-IV): sequencing the most valuable type-strain genomes for metagenomic binning, comparative biology and taxonomic classification.</title>
        <authorList>
            <person name="Goeker M."/>
        </authorList>
    </citation>
    <scope>NUCLEOTIDE SEQUENCE [LARGE SCALE GENOMIC DNA]</scope>
    <source>
        <strain evidence="2 3">DSM 46770</strain>
    </source>
</reference>
<dbReference type="SUPFAM" id="SSF47413">
    <property type="entry name" value="lambda repressor-like DNA-binding domains"/>
    <property type="match status" value="1"/>
</dbReference>
<sequence length="261" mass="28487">MNLKQALIIGQKLRNWREHVGWSGRELARRSGVAQSTLSRVENGQRVRSAEVVDQIISALPLGEEEAARLRSEVRAAYSATNERRVDAGFSLKSDVVRRLERSVSSVSAFQSAAIPRALRTAEYAKAAGTRDLGLSGLLDDDKRDFRFAITEGALRTWPGDGSVMLAQLDHLAAVSRRANVWLGVVPWSVPLGVVPPHGFTLYGDEAVSVETFTAEVTISDPDAVAAYRDAFAVVERSAVSGDEARVLLATIRDDFRKLAE</sequence>
<evidence type="ECO:0000313" key="3">
    <source>
        <dbReference type="Proteomes" id="UP000295281"/>
    </source>
</evidence>
<dbReference type="InterPro" id="IPR043917">
    <property type="entry name" value="DUF5753"/>
</dbReference>
<dbReference type="Gene3D" id="1.10.260.40">
    <property type="entry name" value="lambda repressor-like DNA-binding domains"/>
    <property type="match status" value="1"/>
</dbReference>
<comment type="caution">
    <text evidence="2">The sequence shown here is derived from an EMBL/GenBank/DDBJ whole genome shotgun (WGS) entry which is preliminary data.</text>
</comment>
<accession>A0A4R6UZI4</accession>
<feature type="domain" description="HTH cro/C1-type" evidence="1">
    <location>
        <begin position="13"/>
        <end position="67"/>
    </location>
</feature>
<dbReference type="GO" id="GO:0003677">
    <property type="term" value="F:DNA binding"/>
    <property type="evidence" value="ECO:0007669"/>
    <property type="project" value="InterPro"/>
</dbReference>
<proteinExistence type="predicted"/>
<dbReference type="Proteomes" id="UP000295281">
    <property type="component" value="Unassembled WGS sequence"/>
</dbReference>
<dbReference type="RefSeq" id="WP_133741116.1">
    <property type="nucleotide sequence ID" value="NZ_SNYN01000005.1"/>
</dbReference>
<protein>
    <submittedName>
        <fullName evidence="2">Transcriptional regulator with XRE-family HTH domain</fullName>
    </submittedName>
</protein>
<keyword evidence="3" id="KW-1185">Reference proteome</keyword>
<dbReference type="CDD" id="cd00093">
    <property type="entry name" value="HTH_XRE"/>
    <property type="match status" value="1"/>
</dbReference>
<gene>
    <name evidence="2" type="ORF">EV190_105123</name>
</gene>
<dbReference type="Pfam" id="PF19054">
    <property type="entry name" value="DUF5753"/>
    <property type="match status" value="1"/>
</dbReference>
<dbReference type="SMART" id="SM00530">
    <property type="entry name" value="HTH_XRE"/>
    <property type="match status" value="1"/>
</dbReference>
<evidence type="ECO:0000313" key="2">
    <source>
        <dbReference type="EMBL" id="TDQ53006.1"/>
    </source>
</evidence>
<dbReference type="InterPro" id="IPR010982">
    <property type="entry name" value="Lambda_DNA-bd_dom_sf"/>
</dbReference>
<name>A0A4R6UZI4_9ACTN</name>
<dbReference type="EMBL" id="SNYN01000005">
    <property type="protein sequence ID" value="TDQ53006.1"/>
    <property type="molecule type" value="Genomic_DNA"/>
</dbReference>
<dbReference type="AlphaFoldDB" id="A0A4R6UZI4"/>
<evidence type="ECO:0000259" key="1">
    <source>
        <dbReference type="PROSITE" id="PS50943"/>
    </source>
</evidence>
<dbReference type="Pfam" id="PF13560">
    <property type="entry name" value="HTH_31"/>
    <property type="match status" value="1"/>
</dbReference>
<dbReference type="InterPro" id="IPR001387">
    <property type="entry name" value="Cro/C1-type_HTH"/>
</dbReference>